<dbReference type="GO" id="GO:0061630">
    <property type="term" value="F:ubiquitin protein ligase activity"/>
    <property type="evidence" value="ECO:0007669"/>
    <property type="project" value="TreeGrafter"/>
</dbReference>
<evidence type="ECO:0000256" key="2">
    <source>
        <dbReference type="ARBA" id="ARBA00022771"/>
    </source>
</evidence>
<feature type="domain" description="RING-type" evidence="6">
    <location>
        <begin position="11"/>
        <end position="53"/>
    </location>
</feature>
<evidence type="ECO:0000259" key="6">
    <source>
        <dbReference type="PROSITE" id="PS50089"/>
    </source>
</evidence>
<keyword evidence="3" id="KW-0862">Zinc</keyword>
<dbReference type="SMART" id="SM00184">
    <property type="entry name" value="RING"/>
    <property type="match status" value="1"/>
</dbReference>
<dbReference type="PANTHER" id="PTHR45969:SF69">
    <property type="entry name" value="FINGER DOMAIN PROTEIN, PUTATIVE (AFU_ORTHOLOGUE AFUA_3G12190)-RELATED"/>
    <property type="match status" value="1"/>
</dbReference>
<evidence type="ECO:0000256" key="5">
    <source>
        <dbReference type="SAM" id="Coils"/>
    </source>
</evidence>
<dbReference type="GO" id="GO:0016567">
    <property type="term" value="P:protein ubiquitination"/>
    <property type="evidence" value="ECO:0007669"/>
    <property type="project" value="TreeGrafter"/>
</dbReference>
<gene>
    <name evidence="7" type="ORF">CYNAS_LOCUS8274</name>
</gene>
<sequence>MVEEEEIRCKCVICTKVFDKTNMTALQCGHVFHEECMQRWLEHRDSPTCPSCRASINKDLIVRRLFLECDDQNNDVLMVALRETEFALSRAEAELQELKNDKKEVVDKLALELGNVASFGVQIYNQRKQLDEATDLQKELMEKLCGEQEEVKILRKKESDSVLRIRDFEEQLRILKNNEDSSRLLVKKLEEQLRISKKNEDDSKFLVKNLEEQLKISKKNENDSKLLVKNLKEQLRISKKNEDDSKLLVKNLKQQLKISKKNLNESRLLTKDSHLHIEGLGELLRISKKNENDSKLLIKNMEEQLRISKKNQNDSNLLIKDSHLHPENLEEQLRISKKNVHPIGSAGRNSGEEQLRTSKKMEEDLEACVKSVGEVLKVLDKREADLKMLTEVCNTACTKLRSVEEQLKF</sequence>
<evidence type="ECO:0000313" key="8">
    <source>
        <dbReference type="Proteomes" id="UP001176961"/>
    </source>
</evidence>
<dbReference type="Pfam" id="PF13639">
    <property type="entry name" value="zf-RING_2"/>
    <property type="match status" value="1"/>
</dbReference>
<accession>A0AA36GQG2</accession>
<keyword evidence="2 4" id="KW-0863">Zinc-finger</keyword>
<evidence type="ECO:0000256" key="1">
    <source>
        <dbReference type="ARBA" id="ARBA00022723"/>
    </source>
</evidence>
<organism evidence="7 8">
    <name type="scientific">Cylicocyclus nassatus</name>
    <name type="common">Nematode worm</name>
    <dbReference type="NCBI Taxonomy" id="53992"/>
    <lineage>
        <taxon>Eukaryota</taxon>
        <taxon>Metazoa</taxon>
        <taxon>Ecdysozoa</taxon>
        <taxon>Nematoda</taxon>
        <taxon>Chromadorea</taxon>
        <taxon>Rhabditida</taxon>
        <taxon>Rhabditina</taxon>
        <taxon>Rhabditomorpha</taxon>
        <taxon>Strongyloidea</taxon>
        <taxon>Strongylidae</taxon>
        <taxon>Cylicocyclus</taxon>
    </lineage>
</organism>
<name>A0AA36GQG2_CYLNA</name>
<dbReference type="GO" id="GO:0008270">
    <property type="term" value="F:zinc ion binding"/>
    <property type="evidence" value="ECO:0007669"/>
    <property type="project" value="UniProtKB-KW"/>
</dbReference>
<protein>
    <recommendedName>
        <fullName evidence="6">RING-type domain-containing protein</fullName>
    </recommendedName>
</protein>
<keyword evidence="1" id="KW-0479">Metal-binding</keyword>
<dbReference type="SUPFAM" id="SSF57850">
    <property type="entry name" value="RING/U-box"/>
    <property type="match status" value="1"/>
</dbReference>
<dbReference type="InterPro" id="IPR001841">
    <property type="entry name" value="Znf_RING"/>
</dbReference>
<evidence type="ECO:0000313" key="7">
    <source>
        <dbReference type="EMBL" id="CAJ0596291.1"/>
    </source>
</evidence>
<comment type="caution">
    <text evidence="7">The sequence shown here is derived from an EMBL/GenBank/DDBJ whole genome shotgun (WGS) entry which is preliminary data.</text>
</comment>
<keyword evidence="5" id="KW-0175">Coiled coil</keyword>
<dbReference type="PANTHER" id="PTHR45969">
    <property type="entry name" value="RING ZINC FINGER PROTEIN-RELATED"/>
    <property type="match status" value="1"/>
</dbReference>
<dbReference type="InterPro" id="IPR013083">
    <property type="entry name" value="Znf_RING/FYVE/PHD"/>
</dbReference>
<evidence type="ECO:0000256" key="3">
    <source>
        <dbReference type="ARBA" id="ARBA00022833"/>
    </source>
</evidence>
<dbReference type="AlphaFoldDB" id="A0AA36GQG2"/>
<proteinExistence type="predicted"/>
<reference evidence="7" key="1">
    <citation type="submission" date="2023-07" db="EMBL/GenBank/DDBJ databases">
        <authorList>
            <consortium name="CYATHOMIX"/>
        </authorList>
    </citation>
    <scope>NUCLEOTIDE SEQUENCE</scope>
    <source>
        <strain evidence="7">N/A</strain>
    </source>
</reference>
<dbReference type="Proteomes" id="UP001176961">
    <property type="component" value="Unassembled WGS sequence"/>
</dbReference>
<keyword evidence="8" id="KW-1185">Reference proteome</keyword>
<dbReference type="EMBL" id="CATQJL010000112">
    <property type="protein sequence ID" value="CAJ0596291.1"/>
    <property type="molecule type" value="Genomic_DNA"/>
</dbReference>
<evidence type="ECO:0000256" key="4">
    <source>
        <dbReference type="PROSITE-ProRule" id="PRU00175"/>
    </source>
</evidence>
<dbReference type="PROSITE" id="PS50089">
    <property type="entry name" value="ZF_RING_2"/>
    <property type="match status" value="1"/>
</dbReference>
<dbReference type="Gene3D" id="3.30.40.10">
    <property type="entry name" value="Zinc/RING finger domain, C3HC4 (zinc finger)"/>
    <property type="match status" value="1"/>
</dbReference>
<feature type="coiled-coil region" evidence="5">
    <location>
        <begin position="81"/>
        <end position="108"/>
    </location>
</feature>